<reference evidence="9" key="1">
    <citation type="submission" date="2023-06" db="EMBL/GenBank/DDBJ databases">
        <title>Identification of two novel mycobacterium reveal diversities and complexities of Mycobacterium gordonae clade.</title>
        <authorList>
            <person name="Matsumoto Y."/>
            <person name="Nakamura S."/>
            <person name="Motooka D."/>
            <person name="Fukushima K."/>
        </authorList>
    </citation>
    <scope>NUCLEOTIDE SEQUENCE</scope>
    <source>
        <strain evidence="9">TY812</strain>
    </source>
</reference>
<dbReference type="Pfam" id="PF03176">
    <property type="entry name" value="MMPL"/>
    <property type="match status" value="2"/>
</dbReference>
<comment type="subcellular location">
    <subcellularLocation>
        <location evidence="1">Cell membrane</location>
        <topology evidence="1">Multi-pass membrane protein</topology>
    </subcellularLocation>
</comment>
<feature type="transmembrane region" description="Helical" evidence="7">
    <location>
        <begin position="704"/>
        <end position="721"/>
    </location>
</feature>
<keyword evidence="4 7" id="KW-0812">Transmembrane</keyword>
<feature type="transmembrane region" description="Helical" evidence="7">
    <location>
        <begin position="764"/>
        <end position="784"/>
    </location>
</feature>
<feature type="transmembrane region" description="Helical" evidence="7">
    <location>
        <begin position="791"/>
        <end position="811"/>
    </location>
</feature>
<feature type="transmembrane region" description="Helical" evidence="7">
    <location>
        <begin position="281"/>
        <end position="306"/>
    </location>
</feature>
<dbReference type="InterPro" id="IPR004869">
    <property type="entry name" value="MMPL_dom"/>
</dbReference>
<comment type="caution">
    <text evidence="9">The sequence shown here is derived from an EMBL/GenBank/DDBJ whole genome shotgun (WGS) entry which is preliminary data.</text>
</comment>
<dbReference type="GO" id="GO:0005886">
    <property type="term" value="C:plasma membrane"/>
    <property type="evidence" value="ECO:0007669"/>
    <property type="project" value="UniProtKB-SubCell"/>
</dbReference>
<protein>
    <submittedName>
        <fullName evidence="9">MMPL family transporter</fullName>
    </submittedName>
</protein>
<keyword evidence="5 7" id="KW-1133">Transmembrane helix</keyword>
<evidence type="ECO:0000259" key="8">
    <source>
        <dbReference type="Pfam" id="PF03176"/>
    </source>
</evidence>
<evidence type="ECO:0000256" key="6">
    <source>
        <dbReference type="ARBA" id="ARBA00023136"/>
    </source>
</evidence>
<feature type="transmembrane region" description="Helical" evidence="7">
    <location>
        <begin position="728"/>
        <end position="752"/>
    </location>
</feature>
<feature type="transmembrane region" description="Helical" evidence="7">
    <location>
        <begin position="817"/>
        <end position="838"/>
    </location>
</feature>
<dbReference type="Proteomes" id="UP001229081">
    <property type="component" value="Unassembled WGS sequence"/>
</dbReference>
<organism evidence="9 10">
    <name type="scientific">Mycobacterium paragordonae</name>
    <dbReference type="NCBI Taxonomy" id="1389713"/>
    <lineage>
        <taxon>Bacteria</taxon>
        <taxon>Bacillati</taxon>
        <taxon>Actinomycetota</taxon>
        <taxon>Actinomycetes</taxon>
        <taxon>Mycobacteriales</taxon>
        <taxon>Mycobacteriaceae</taxon>
        <taxon>Mycobacterium</taxon>
    </lineage>
</organism>
<feature type="domain" description="Membrane transport protein MMPL" evidence="8">
    <location>
        <begin position="577"/>
        <end position="774"/>
    </location>
</feature>
<feature type="transmembrane region" description="Helical" evidence="7">
    <location>
        <begin position="256"/>
        <end position="275"/>
    </location>
</feature>
<comment type="similarity">
    <text evidence="2">Belongs to the resistance-nodulation-cell division (RND) (TC 2.A.6) family. MmpL subfamily.</text>
</comment>
<feature type="transmembrane region" description="Helical" evidence="7">
    <location>
        <begin position="224"/>
        <end position="244"/>
    </location>
</feature>
<dbReference type="PANTHER" id="PTHR33406:SF6">
    <property type="entry name" value="MEMBRANE PROTEIN YDGH-RELATED"/>
    <property type="match status" value="1"/>
</dbReference>
<dbReference type="RefSeq" id="WP_240748467.1">
    <property type="nucleotide sequence ID" value="NZ_JAUFSA010000001.1"/>
</dbReference>
<evidence type="ECO:0000256" key="5">
    <source>
        <dbReference type="ARBA" id="ARBA00022989"/>
    </source>
</evidence>
<evidence type="ECO:0000256" key="4">
    <source>
        <dbReference type="ARBA" id="ARBA00022692"/>
    </source>
</evidence>
<dbReference type="InterPro" id="IPR050545">
    <property type="entry name" value="Mycobact_MmpL"/>
</dbReference>
<evidence type="ECO:0000256" key="1">
    <source>
        <dbReference type="ARBA" id="ARBA00004651"/>
    </source>
</evidence>
<proteinExistence type="inferred from homology"/>
<feature type="transmembrane region" description="Helical" evidence="7">
    <location>
        <begin position="327"/>
        <end position="352"/>
    </location>
</feature>
<evidence type="ECO:0000313" key="10">
    <source>
        <dbReference type="Proteomes" id="UP001229081"/>
    </source>
</evidence>
<evidence type="ECO:0000313" key="9">
    <source>
        <dbReference type="EMBL" id="MDP7735913.1"/>
    </source>
</evidence>
<sequence length="848" mass="86100">MSTRLTKLVAVLAWVALAVAVNVIALAVQVPATGPSSLPSDQQTLAAENRIAQAFPGTGTDAIGYLVLDGRDPLGDADRQYYDEAVRALRADTAHVGSVLDWWSDPLMAPLGTSPDGRSGAAVIWLRGQAGTAKAAESLDAARSVLRKLPPNAGLRARITVPAAAHGTELRLAPWQAAVIVAATLLVAVLFLLRLGLSSVALVGLTAGLSLAVAWPLAALFGLFCWTVAAVLMIGAIAASALLLTARERDGYRATLPALAAPAGGVTALTVPLLLARTPGAHAVGLAALGAVVALAASLTLLPALLTRAVPPPARSWGLPPTVRRAVRSPAVVVALVAAICALPVLGMHWGVGAVPARAGKQFTPANRLPDVVTVKSSHDLRDPAGLIAIDAVSRRLMEIPGVRKVQSAAWPAGVPWTDASLSSAAGRLSDQLDRQAATFVPQVTAVKTLGSVLDQVSGSVNELEASVSAGVGGLAQLQQAINSVVSGTRNIKDTAAEVSGYLDPVRGWMGGVQDCAADVLCSAARKAIDPFDRVIADVTVLSDGATRLAAGSARTTSALAGTPRAVAEMRSALNQLRSFVPTLQTTIESTIPQVVQLSAFLKNLSIDFADTGAGGFYLPRKALADPSYQHVRQTMFSADGTAARLLVYSDQTGVDLAAASRVQQIETAVGNATKYGSLVDSEVTVAGSAATAAAVRAALQHDAILLALTVVTVAALAGMWRGVRGGLSVGLGLLAAALAGLGVGVAVWQYLLHGSVDASAVPAAFAVLVACGAPCLIAALVPVRHAMTPLAAAGGVLGAGLTLLGAPVAVAQIGTVVLVGVVLLAAMAALIDVDRLVPLGQGDLDRA</sequence>
<dbReference type="PANTHER" id="PTHR33406">
    <property type="entry name" value="MEMBRANE PROTEIN MJ1562-RELATED"/>
    <property type="match status" value="1"/>
</dbReference>
<feature type="transmembrane region" description="Helical" evidence="7">
    <location>
        <begin position="175"/>
        <end position="193"/>
    </location>
</feature>
<evidence type="ECO:0000256" key="2">
    <source>
        <dbReference type="ARBA" id="ARBA00010157"/>
    </source>
</evidence>
<keyword evidence="6 7" id="KW-0472">Membrane</keyword>
<feature type="transmembrane region" description="Helical" evidence="7">
    <location>
        <begin position="200"/>
        <end position="218"/>
    </location>
</feature>
<keyword evidence="3" id="KW-1003">Cell membrane</keyword>
<evidence type="ECO:0000256" key="3">
    <source>
        <dbReference type="ARBA" id="ARBA00022475"/>
    </source>
</evidence>
<feature type="domain" description="Membrane transport protein MMPL" evidence="8">
    <location>
        <begin position="38"/>
        <end position="308"/>
    </location>
</feature>
<name>A0AAJ1S262_9MYCO</name>
<evidence type="ECO:0000256" key="7">
    <source>
        <dbReference type="SAM" id="Phobius"/>
    </source>
</evidence>
<accession>A0AAJ1S262</accession>
<dbReference type="AlphaFoldDB" id="A0AAJ1S262"/>
<gene>
    <name evidence="9" type="ORF">QXL92_14300</name>
</gene>
<dbReference type="EMBL" id="JAUFSA010000001">
    <property type="protein sequence ID" value="MDP7735913.1"/>
    <property type="molecule type" value="Genomic_DNA"/>
</dbReference>